<feature type="domain" description="Glycoamylase-like" evidence="1">
    <location>
        <begin position="218"/>
        <end position="438"/>
    </location>
</feature>
<comment type="caution">
    <text evidence="2">The sequence shown here is derived from an EMBL/GenBank/DDBJ whole genome shotgun (WGS) entry which is preliminary data.</text>
</comment>
<dbReference type="Gene3D" id="1.50.10.140">
    <property type="match status" value="1"/>
</dbReference>
<proteinExistence type="predicted"/>
<dbReference type="PIRSF" id="PIRSF028431">
    <property type="entry name" value="UCP028431"/>
    <property type="match status" value="1"/>
</dbReference>
<dbReference type="InterPro" id="IPR019282">
    <property type="entry name" value="Glycoamylase-like_cons_dom"/>
</dbReference>
<dbReference type="InterPro" id="IPR016883">
    <property type="entry name" value="UCP028431"/>
</dbReference>
<dbReference type="Proteomes" id="UP000249557">
    <property type="component" value="Unassembled WGS sequence"/>
</dbReference>
<dbReference type="EMBL" id="QFNK01000114">
    <property type="protein sequence ID" value="PZO86493.1"/>
    <property type="molecule type" value="Genomic_DNA"/>
</dbReference>
<organism evidence="2 3">
    <name type="scientific">Micavibrio aeruginosavorus</name>
    <dbReference type="NCBI Taxonomy" id="349221"/>
    <lineage>
        <taxon>Bacteria</taxon>
        <taxon>Pseudomonadati</taxon>
        <taxon>Bdellovibrionota</taxon>
        <taxon>Bdellovibrionia</taxon>
        <taxon>Bdellovibrionales</taxon>
        <taxon>Pseudobdellovibrionaceae</taxon>
        <taxon>Micavibrio</taxon>
    </lineage>
</organism>
<reference evidence="2 3" key="1">
    <citation type="submission" date="2017-08" db="EMBL/GenBank/DDBJ databases">
        <title>Infants hospitalized years apart are colonized by the same room-sourced microbial strains.</title>
        <authorList>
            <person name="Brooks B."/>
            <person name="Olm M.R."/>
            <person name="Firek B.A."/>
            <person name="Baker R."/>
            <person name="Thomas B.C."/>
            <person name="Morowitz M.J."/>
            <person name="Banfield J.F."/>
        </authorList>
    </citation>
    <scope>NUCLEOTIDE SEQUENCE [LARGE SCALE GENOMIC DNA]</scope>
    <source>
        <strain evidence="2">S2_018_000_R2_104</strain>
    </source>
</reference>
<evidence type="ECO:0000259" key="1">
    <source>
        <dbReference type="Pfam" id="PF10091"/>
    </source>
</evidence>
<accession>A0A2W4ZVU4</accession>
<protein>
    <submittedName>
        <fullName evidence="2">Beta-glucosidase</fullName>
    </submittedName>
</protein>
<dbReference type="Pfam" id="PF10091">
    <property type="entry name" value="Glycoamylase"/>
    <property type="match status" value="1"/>
</dbReference>
<dbReference type="AlphaFoldDB" id="A0A2W4ZVU4"/>
<sequence>MNIRQDFTNSTNGETSLPVVGVIKGLPDHDLLDLVQRQTLRYFWDHGHPLSGMARERRTDEDYTLYDCSETVTTGGTGFGIMGMLAGVERAWLKRDEVCARLEKIVSFLEKTETHHGVFPHFIDSRTGRANFFESVGEGEQAVAVPVAERGGNLVETAFLFMGLLTARQYFSKSTPEETDLRKRINRLWHHIEWDSHLSADGKNLQWLNHPETGLGEWPVTGWNEAVITHVLAASSPTHAVSPDVYRTGWCSGMDFYKNGDSFYGIKLPLGPAGGGPLFFSHYSFLGLDPRGLKDGNASYWKQNVAHTLINRAYCIDNPAGHAGYGANCWGLTASDTPGGYNVHAPVKGKLGLDNGTITPTAALSSFPYTPIHSMEALRHFYEDRGDDLWTEYGFVDAFNPSQNWVAPSHLAIDQGPIVAMIENHRSGLLWNLFMSCPEVKFGLNRLGFESPHLNQPELSREKTQTLSIS</sequence>
<evidence type="ECO:0000313" key="3">
    <source>
        <dbReference type="Proteomes" id="UP000249557"/>
    </source>
</evidence>
<evidence type="ECO:0000313" key="2">
    <source>
        <dbReference type="EMBL" id="PZO86493.1"/>
    </source>
</evidence>
<name>A0A2W4ZVU4_9BACT</name>
<gene>
    <name evidence="2" type="ORF">DI626_06445</name>
</gene>